<reference evidence="3" key="1">
    <citation type="journal article" date="2019" name="Curr. Biol.">
        <title>Genome Sequence of Striga asiatica Provides Insight into the Evolution of Plant Parasitism.</title>
        <authorList>
            <person name="Yoshida S."/>
            <person name="Kim S."/>
            <person name="Wafula E.K."/>
            <person name="Tanskanen J."/>
            <person name="Kim Y.M."/>
            <person name="Honaas L."/>
            <person name="Yang Z."/>
            <person name="Spallek T."/>
            <person name="Conn C.E."/>
            <person name="Ichihashi Y."/>
            <person name="Cheong K."/>
            <person name="Cui S."/>
            <person name="Der J.P."/>
            <person name="Gundlach H."/>
            <person name="Jiao Y."/>
            <person name="Hori C."/>
            <person name="Ishida J.K."/>
            <person name="Kasahara H."/>
            <person name="Kiba T."/>
            <person name="Kim M.S."/>
            <person name="Koo N."/>
            <person name="Laohavisit A."/>
            <person name="Lee Y.H."/>
            <person name="Lumba S."/>
            <person name="McCourt P."/>
            <person name="Mortimer J.C."/>
            <person name="Mutuku J.M."/>
            <person name="Nomura T."/>
            <person name="Sasaki-Sekimoto Y."/>
            <person name="Seto Y."/>
            <person name="Wang Y."/>
            <person name="Wakatake T."/>
            <person name="Sakakibara H."/>
            <person name="Demura T."/>
            <person name="Yamaguchi S."/>
            <person name="Yoneyama K."/>
            <person name="Manabe R.I."/>
            <person name="Nelson D.C."/>
            <person name="Schulman A.H."/>
            <person name="Timko M.P."/>
            <person name="dePamphilis C.W."/>
            <person name="Choi D."/>
            <person name="Shirasu K."/>
        </authorList>
    </citation>
    <scope>NUCLEOTIDE SEQUENCE [LARGE SCALE GENOMIC DNA]</scope>
    <source>
        <strain evidence="3">cv. UVA1</strain>
    </source>
</reference>
<evidence type="ECO:0000313" key="2">
    <source>
        <dbReference type="EMBL" id="GER44617.1"/>
    </source>
</evidence>
<keyword evidence="2" id="KW-0946">Virion</keyword>
<feature type="compositionally biased region" description="Basic and acidic residues" evidence="1">
    <location>
        <begin position="36"/>
        <end position="49"/>
    </location>
</feature>
<evidence type="ECO:0000256" key="1">
    <source>
        <dbReference type="SAM" id="MobiDB-lite"/>
    </source>
</evidence>
<sequence length="140" mass="15652">MRPRNKPLSRKPQTRTPPISHIRELQGHCASTAEIHSPRSLDVSSRDPLSDNYPSSPSSATVRARRSSAVRPPSSPSMSRRRFSERTVHHHGPSRVEFLTAAPSAITADDSVRESAAVRRRNLTVRLREVRRSSRDLSAL</sequence>
<feature type="compositionally biased region" description="Basic residues" evidence="1">
    <location>
        <begin position="1"/>
        <end position="13"/>
    </location>
</feature>
<proteinExistence type="predicted"/>
<feature type="compositionally biased region" description="Low complexity" evidence="1">
    <location>
        <begin position="69"/>
        <end position="78"/>
    </location>
</feature>
<dbReference type="AlphaFoldDB" id="A0A5A7QJG6"/>
<comment type="caution">
    <text evidence="2">The sequence shown here is derived from an EMBL/GenBank/DDBJ whole genome shotgun (WGS) entry which is preliminary data.</text>
</comment>
<name>A0A5A7QJG6_STRAF</name>
<accession>A0A5A7QJG6</accession>
<protein>
    <submittedName>
        <fullName evidence="2">Large envelope protein</fullName>
    </submittedName>
</protein>
<organism evidence="2 3">
    <name type="scientific">Striga asiatica</name>
    <name type="common">Asiatic witchweed</name>
    <name type="synonym">Buchnera asiatica</name>
    <dbReference type="NCBI Taxonomy" id="4170"/>
    <lineage>
        <taxon>Eukaryota</taxon>
        <taxon>Viridiplantae</taxon>
        <taxon>Streptophyta</taxon>
        <taxon>Embryophyta</taxon>
        <taxon>Tracheophyta</taxon>
        <taxon>Spermatophyta</taxon>
        <taxon>Magnoliopsida</taxon>
        <taxon>eudicotyledons</taxon>
        <taxon>Gunneridae</taxon>
        <taxon>Pentapetalae</taxon>
        <taxon>asterids</taxon>
        <taxon>lamiids</taxon>
        <taxon>Lamiales</taxon>
        <taxon>Orobanchaceae</taxon>
        <taxon>Buchnereae</taxon>
        <taxon>Striga</taxon>
    </lineage>
</organism>
<feature type="region of interest" description="Disordered" evidence="1">
    <location>
        <begin position="1"/>
        <end position="92"/>
    </location>
</feature>
<dbReference type="EMBL" id="BKCP01007059">
    <property type="protein sequence ID" value="GER44617.1"/>
    <property type="molecule type" value="Genomic_DNA"/>
</dbReference>
<dbReference type="Proteomes" id="UP000325081">
    <property type="component" value="Unassembled WGS sequence"/>
</dbReference>
<keyword evidence="3" id="KW-1185">Reference proteome</keyword>
<evidence type="ECO:0000313" key="3">
    <source>
        <dbReference type="Proteomes" id="UP000325081"/>
    </source>
</evidence>
<keyword evidence="2" id="KW-0261">Viral envelope protein</keyword>
<gene>
    <name evidence="2" type="ORF">STAS_21531</name>
</gene>